<keyword evidence="2" id="KW-1185">Reference proteome</keyword>
<reference evidence="1 2" key="1">
    <citation type="submission" date="2024-08" db="EMBL/GenBank/DDBJ databases">
        <authorList>
            <person name="Cucini C."/>
            <person name="Frati F."/>
        </authorList>
    </citation>
    <scope>NUCLEOTIDE SEQUENCE [LARGE SCALE GENOMIC DNA]</scope>
</reference>
<organism evidence="1 2">
    <name type="scientific">Orchesella dallaii</name>
    <dbReference type="NCBI Taxonomy" id="48710"/>
    <lineage>
        <taxon>Eukaryota</taxon>
        <taxon>Metazoa</taxon>
        <taxon>Ecdysozoa</taxon>
        <taxon>Arthropoda</taxon>
        <taxon>Hexapoda</taxon>
        <taxon>Collembola</taxon>
        <taxon>Entomobryomorpha</taxon>
        <taxon>Entomobryoidea</taxon>
        <taxon>Orchesellidae</taxon>
        <taxon>Orchesellinae</taxon>
        <taxon>Orchesella</taxon>
    </lineage>
</organism>
<protein>
    <recommendedName>
        <fullName evidence="3">F-box domain-containing protein</fullName>
    </recommendedName>
</protein>
<name>A0ABP1RYF9_9HEXA</name>
<dbReference type="SUPFAM" id="SSF52047">
    <property type="entry name" value="RNI-like"/>
    <property type="match status" value="1"/>
</dbReference>
<evidence type="ECO:0008006" key="3">
    <source>
        <dbReference type="Google" id="ProtNLM"/>
    </source>
</evidence>
<gene>
    <name evidence="1" type="ORF">ODALV1_LOCUS27681</name>
</gene>
<dbReference type="SUPFAM" id="SSF81383">
    <property type="entry name" value="F-box domain"/>
    <property type="match status" value="1"/>
</dbReference>
<dbReference type="Gene3D" id="3.80.10.10">
    <property type="entry name" value="Ribonuclease Inhibitor"/>
    <property type="match status" value="1"/>
</dbReference>
<proteinExistence type="predicted"/>
<dbReference type="InterPro" id="IPR032675">
    <property type="entry name" value="LRR_dom_sf"/>
</dbReference>
<dbReference type="EMBL" id="CAXLJM020000124">
    <property type="protein sequence ID" value="CAL8139088.1"/>
    <property type="molecule type" value="Genomic_DNA"/>
</dbReference>
<dbReference type="Proteomes" id="UP001642540">
    <property type="component" value="Unassembled WGS sequence"/>
</dbReference>
<accession>A0ABP1RYF9</accession>
<dbReference type="InterPro" id="IPR036047">
    <property type="entry name" value="F-box-like_dom_sf"/>
</dbReference>
<sequence length="521" mass="59915">MDLVSPKPPEEIFPLEVWGLILDHLTSPSDLINCTKVCQAWDKLLEPQKTTFLMPQVFPILYKYFEDDEVDDELDDEEDDEDENDKEIEPMTTILRMRLVSNSWKQTVDTYFQNHPALNDIGFNALTDTKYSDHFEPIPFVPYHFGRYGNSEGTAVQIENFLGKGFSPESNPFITRYVSYSENVYRGQPHPSSHTAFKNLLEAFGSHIWTCDLLFKSQASKGDIYKLVSSYLKLMPNLKSLKLELYGRYDNEKPRRGEQKEILEQLLQNEPIPQLKHLKKLQMSNLTYPLSVGILTSNSHLQKLSFKIGGMINAAVLPNCVANVQLPNLKQLTFPRCEEELLNFPKGSWPINILHLKGEIPKLKNVFQAVSSNFSSTLEHFVVAQYDTIESNKELAQTRLRLPKLKMLQLSTEFELKTIDFLQGCPALQEIQLAFKISHKNKEDDEDSSNSSSAVIQFKDCITSMNQSNIWRILKNLESIKLKRTGMDGKRYPAKIHKFTRRHFEKISNPTLPGESDTVRE</sequence>
<evidence type="ECO:0000313" key="2">
    <source>
        <dbReference type="Proteomes" id="UP001642540"/>
    </source>
</evidence>
<comment type="caution">
    <text evidence="1">The sequence shown here is derived from an EMBL/GenBank/DDBJ whole genome shotgun (WGS) entry which is preliminary data.</text>
</comment>
<evidence type="ECO:0000313" key="1">
    <source>
        <dbReference type="EMBL" id="CAL8139088.1"/>
    </source>
</evidence>